<sequence length="54" mass="5978">MAVHHSFIKAVTIVKRIGSGLVLLSSIVPRIYIKVVRDIAGSPFFGMEKHSDKK</sequence>
<organism evidence="1 2">
    <name type="scientific">Caligus rogercresseyi</name>
    <name type="common">Sea louse</name>
    <dbReference type="NCBI Taxonomy" id="217165"/>
    <lineage>
        <taxon>Eukaryota</taxon>
        <taxon>Metazoa</taxon>
        <taxon>Ecdysozoa</taxon>
        <taxon>Arthropoda</taxon>
        <taxon>Crustacea</taxon>
        <taxon>Multicrustacea</taxon>
        <taxon>Hexanauplia</taxon>
        <taxon>Copepoda</taxon>
        <taxon>Siphonostomatoida</taxon>
        <taxon>Caligidae</taxon>
        <taxon>Caligus</taxon>
    </lineage>
</organism>
<reference evidence="2" key="1">
    <citation type="submission" date="2021-01" db="EMBL/GenBank/DDBJ databases">
        <title>Caligus Genome Assembly.</title>
        <authorList>
            <person name="Gallardo-Escarate C."/>
        </authorList>
    </citation>
    <scope>NUCLEOTIDE SEQUENCE [LARGE SCALE GENOMIC DNA]</scope>
</reference>
<keyword evidence="2" id="KW-1185">Reference proteome</keyword>
<dbReference type="AlphaFoldDB" id="A0A7T8KBQ9"/>
<gene>
    <name evidence="1" type="ORF">FKW44_005257</name>
</gene>
<proteinExistence type="predicted"/>
<accession>A0A7T8KBQ9</accession>
<name>A0A7T8KBQ9_CALRO</name>
<dbReference type="EMBL" id="CP045892">
    <property type="protein sequence ID" value="QQP52951.1"/>
    <property type="molecule type" value="Genomic_DNA"/>
</dbReference>
<evidence type="ECO:0000313" key="1">
    <source>
        <dbReference type="EMBL" id="QQP52951.1"/>
    </source>
</evidence>
<evidence type="ECO:0000313" key="2">
    <source>
        <dbReference type="Proteomes" id="UP000595437"/>
    </source>
</evidence>
<protein>
    <submittedName>
        <fullName evidence="1">Uncharacterized protein</fullName>
    </submittedName>
</protein>
<dbReference type="Proteomes" id="UP000595437">
    <property type="component" value="Chromosome 3"/>
</dbReference>